<dbReference type="PANTHER" id="PTHR43849">
    <property type="entry name" value="BLL3936 PROTEIN"/>
    <property type="match status" value="1"/>
</dbReference>
<dbReference type="AlphaFoldDB" id="A9D851"/>
<feature type="transmembrane region" description="Helical" evidence="2">
    <location>
        <begin position="23"/>
        <end position="47"/>
    </location>
</feature>
<keyword evidence="5" id="KW-1185">Reference proteome</keyword>
<proteinExistence type="predicted"/>
<comment type="function">
    <text evidence="1">Part of the tripartite ATP-independent periplasmic (TRAP) transport system.</text>
</comment>
<keyword evidence="1" id="KW-0997">Cell inner membrane</keyword>
<dbReference type="Pfam" id="PF06808">
    <property type="entry name" value="DctM"/>
    <property type="match status" value="1"/>
</dbReference>
<gene>
    <name evidence="4" type="ORF">KT99_06859</name>
</gene>
<dbReference type="Proteomes" id="UP000005839">
    <property type="component" value="Unassembled WGS sequence"/>
</dbReference>
<dbReference type="GO" id="GO:0005886">
    <property type="term" value="C:plasma membrane"/>
    <property type="evidence" value="ECO:0007669"/>
    <property type="project" value="UniProtKB-SubCell"/>
</dbReference>
<feature type="transmembrane region" description="Helical" evidence="2">
    <location>
        <begin position="59"/>
        <end position="76"/>
    </location>
</feature>
<accession>A9D851</accession>
<evidence type="ECO:0000259" key="3">
    <source>
        <dbReference type="Pfam" id="PF06808"/>
    </source>
</evidence>
<reference evidence="4 5" key="1">
    <citation type="submission" date="2007-10" db="EMBL/GenBank/DDBJ databases">
        <authorList>
            <person name="Yayanos A."/>
            <person name="Ferriera S."/>
            <person name="Johnson J."/>
            <person name="Kravitz S."/>
            <person name="Halpern A."/>
            <person name="Remington K."/>
            <person name="Beeson K."/>
            <person name="Tran B."/>
            <person name="Rogers Y.-H."/>
            <person name="Friedman R."/>
            <person name="Venter J.C."/>
        </authorList>
    </citation>
    <scope>NUCLEOTIDE SEQUENCE [LARGE SCALE GENOMIC DNA]</scope>
    <source>
        <strain evidence="4 5">KT99</strain>
    </source>
</reference>
<feature type="transmembrane region" description="Helical" evidence="2">
    <location>
        <begin position="123"/>
        <end position="152"/>
    </location>
</feature>
<keyword evidence="1" id="KW-1003">Cell membrane</keyword>
<evidence type="ECO:0000313" key="5">
    <source>
        <dbReference type="Proteomes" id="UP000005839"/>
    </source>
</evidence>
<dbReference type="EMBL" id="ABIC01000014">
    <property type="protein sequence ID" value="EDQ00932.1"/>
    <property type="molecule type" value="Genomic_DNA"/>
</dbReference>
<evidence type="ECO:0000256" key="1">
    <source>
        <dbReference type="RuleBase" id="RU369079"/>
    </source>
</evidence>
<dbReference type="InterPro" id="IPR010656">
    <property type="entry name" value="DctM"/>
</dbReference>
<feature type="domain" description="TRAP C4-dicarboxylate transport system permease DctM subunit" evidence="3">
    <location>
        <begin position="19"/>
        <end position="75"/>
    </location>
</feature>
<keyword evidence="2" id="KW-0812">Transmembrane</keyword>
<dbReference type="GO" id="GO:0022857">
    <property type="term" value="F:transmembrane transporter activity"/>
    <property type="evidence" value="ECO:0007669"/>
    <property type="project" value="UniProtKB-UniRule"/>
</dbReference>
<keyword evidence="2" id="KW-1133">Transmembrane helix</keyword>
<dbReference type="STRING" id="314608.KT99_06859"/>
<organism evidence="4 5">
    <name type="scientific">Shewanella benthica KT99</name>
    <dbReference type="NCBI Taxonomy" id="314608"/>
    <lineage>
        <taxon>Bacteria</taxon>
        <taxon>Pseudomonadati</taxon>
        <taxon>Pseudomonadota</taxon>
        <taxon>Gammaproteobacteria</taxon>
        <taxon>Alteromonadales</taxon>
        <taxon>Shewanellaceae</taxon>
        <taxon>Shewanella</taxon>
    </lineage>
</organism>
<keyword evidence="2" id="KW-0472">Membrane</keyword>
<comment type="caution">
    <text evidence="4">The sequence shown here is derived from an EMBL/GenBank/DDBJ whole genome shotgun (WGS) entry which is preliminary data.</text>
</comment>
<dbReference type="PANTHER" id="PTHR43849:SF2">
    <property type="entry name" value="BLL3936 PROTEIN"/>
    <property type="match status" value="1"/>
</dbReference>
<protein>
    <submittedName>
        <fullName evidence="4">Transporter</fullName>
    </submittedName>
</protein>
<comment type="subcellular location">
    <subcellularLocation>
        <location evidence="1">Cell inner membrane</location>
        <topology evidence="1">Multi-pass membrane protein</topology>
    </subcellularLocation>
</comment>
<evidence type="ECO:0000313" key="4">
    <source>
        <dbReference type="EMBL" id="EDQ00932.1"/>
    </source>
</evidence>
<sequence>MSQCSRYSVISFYPSRWPAAHLIIFWLSQTSNVTPPIALAAFAAAGVANANPMKSSVEAFKLAGGLFIIPIMMAYTDLVSPEASALEFGFAIAQTAAIIVALAISIEGYLLRALSKMERVIALMMAPLILFNPFGAGFVGILVIIGLIIVQWKTRDLLGVR</sequence>
<name>A9D851_9GAMM</name>
<evidence type="ECO:0000256" key="2">
    <source>
        <dbReference type="SAM" id="Phobius"/>
    </source>
</evidence>
<keyword evidence="1" id="KW-0813">Transport</keyword>
<feature type="transmembrane region" description="Helical" evidence="2">
    <location>
        <begin position="88"/>
        <end position="111"/>
    </location>
</feature>